<feature type="compositionally biased region" description="Low complexity" evidence="1">
    <location>
        <begin position="253"/>
        <end position="279"/>
    </location>
</feature>
<feature type="compositionally biased region" description="Basic and acidic residues" evidence="1">
    <location>
        <begin position="310"/>
        <end position="344"/>
    </location>
</feature>
<dbReference type="EMBL" id="CAOQHR010000001">
    <property type="protein sequence ID" value="CAI6254349.1"/>
    <property type="molecule type" value="Genomic_DNA"/>
</dbReference>
<dbReference type="PANTHER" id="PTHR42073">
    <property type="entry name" value="MEIOTIC EXPRESSION UP-REGULATED PROTEIN 6"/>
    <property type="match status" value="1"/>
</dbReference>
<dbReference type="Pfam" id="PF15406">
    <property type="entry name" value="PH_6"/>
    <property type="match status" value="1"/>
</dbReference>
<feature type="compositionally biased region" description="Basic and acidic residues" evidence="1">
    <location>
        <begin position="31"/>
        <end position="53"/>
    </location>
</feature>
<feature type="compositionally biased region" description="Low complexity" evidence="1">
    <location>
        <begin position="559"/>
        <end position="569"/>
    </location>
</feature>
<feature type="compositionally biased region" description="Basic and acidic residues" evidence="1">
    <location>
        <begin position="509"/>
        <end position="524"/>
    </location>
</feature>
<feature type="compositionally biased region" description="Low complexity" evidence="1">
    <location>
        <begin position="7"/>
        <end position="30"/>
    </location>
</feature>
<name>A0A9W4U303_9PLEO</name>
<feature type="compositionally biased region" description="Basic and acidic residues" evidence="1">
    <location>
        <begin position="464"/>
        <end position="473"/>
    </location>
</feature>
<feature type="compositionally biased region" description="Basic and acidic residues" evidence="1">
    <location>
        <begin position="437"/>
        <end position="447"/>
    </location>
</feature>
<sequence>MSAAVEATKPTEVAAPVVPAETAPAAAPIEPEVKPTEVEEPTKPTEETPKVEAETDAAAAAPAAVEEKKEEKPVEPIYSGALGYKAPGLKNIFRFSKKYFWFGEEAAVPTSSLSQYLRGEKAEVAHPTAAWSSVTGKGLLFFVKHADQKDSPAGVLNLADATELSKDGAVAFHFKLNGDKHTFEASNAAERNGWFIAVEKAIEEAKTAKEGITSSEAYKEEVKKLGKPTTLAPSTAPAAPKKSTEVTPKPAEGEAAAPVTEPTEEVAAPARAGSVSSSSDGEDKKKKASKSKSRSVSRGKRASIFGSFLGKKDKAEEKVEEKKEKKEEKKEEKAEEKEAKKEETATPAVAEEASTEPVVAAPVTEGTAKPVEETKPEEPLTATPAVEEKKVEEKPKPTKRASIFGNFVEKLKSPTHEKKEPELTPVTKESEVSAEAPKIEETPKVEEAPLAPVTAVVDGTSEAPKTEEVKPVEAKPATATTPAKEKQHFSFGKFLGGGKDKVKSPTTEKAPELPKSEETPKVEETAPAAAPVEPVEPAPVAAEPATEAVKEEKKEETPATEAATTTTPPAKKRASIFGSLGGSVKKEKDGEEKPQGLKGLFRNASKAGKSKKEKEPSTSTPAKVEETAEPVEEKSETAPVAESKETPAATTAAPTEQATIGDVVPDAVTVGQDHKSAPAVTSSA</sequence>
<evidence type="ECO:0000313" key="4">
    <source>
        <dbReference type="Proteomes" id="UP001152607"/>
    </source>
</evidence>
<dbReference type="InterPro" id="IPR001849">
    <property type="entry name" value="PH_domain"/>
</dbReference>
<feature type="compositionally biased region" description="Low complexity" evidence="1">
    <location>
        <begin position="345"/>
        <end position="363"/>
    </location>
</feature>
<dbReference type="InterPro" id="IPR039712">
    <property type="entry name" value="Meu6"/>
</dbReference>
<evidence type="ECO:0000256" key="1">
    <source>
        <dbReference type="SAM" id="MobiDB-lite"/>
    </source>
</evidence>
<dbReference type="Proteomes" id="UP001152607">
    <property type="component" value="Unassembled WGS sequence"/>
</dbReference>
<dbReference type="AlphaFoldDB" id="A0A9W4U303"/>
<gene>
    <name evidence="3" type="ORF">PDIGIT_LOCUS1095</name>
</gene>
<evidence type="ECO:0000313" key="3">
    <source>
        <dbReference type="EMBL" id="CAI6254349.1"/>
    </source>
</evidence>
<feature type="compositionally biased region" description="Basic and acidic residues" evidence="1">
    <location>
        <begin position="548"/>
        <end position="557"/>
    </location>
</feature>
<feature type="compositionally biased region" description="Basic and acidic residues" evidence="1">
    <location>
        <begin position="409"/>
        <end position="422"/>
    </location>
</feature>
<dbReference type="OrthoDB" id="5593352at2759"/>
<dbReference type="PROSITE" id="PS50003">
    <property type="entry name" value="PH_DOMAIN"/>
    <property type="match status" value="1"/>
</dbReference>
<feature type="compositionally biased region" description="Basic residues" evidence="1">
    <location>
        <begin position="286"/>
        <end position="301"/>
    </location>
</feature>
<feature type="compositionally biased region" description="Basic and acidic residues" evidence="1">
    <location>
        <begin position="386"/>
        <end position="396"/>
    </location>
</feature>
<feature type="compositionally biased region" description="Basic and acidic residues" evidence="1">
    <location>
        <begin position="584"/>
        <end position="595"/>
    </location>
</feature>
<feature type="compositionally biased region" description="Low complexity" evidence="1">
    <location>
        <begin position="227"/>
        <end position="241"/>
    </location>
</feature>
<protein>
    <recommendedName>
        <fullName evidence="2">PH domain-containing protein</fullName>
    </recommendedName>
</protein>
<feature type="compositionally biased region" description="Basic and acidic residues" evidence="1">
    <location>
        <begin position="623"/>
        <end position="636"/>
    </location>
</feature>
<feature type="region of interest" description="Disordered" evidence="1">
    <location>
        <begin position="224"/>
        <end position="684"/>
    </location>
</feature>
<proteinExistence type="predicted"/>
<feature type="compositionally biased region" description="Low complexity" evidence="1">
    <location>
        <begin position="646"/>
        <end position="659"/>
    </location>
</feature>
<keyword evidence="4" id="KW-1185">Reference proteome</keyword>
<comment type="caution">
    <text evidence="3">The sequence shown here is derived from an EMBL/GenBank/DDBJ whole genome shotgun (WGS) entry which is preliminary data.</text>
</comment>
<dbReference type="PANTHER" id="PTHR42073:SF1">
    <property type="entry name" value="MEIOTIC EXPRESSION UP-REGULATED PROTEIN 6"/>
    <property type="match status" value="1"/>
</dbReference>
<organism evidence="3 4">
    <name type="scientific">Periconia digitata</name>
    <dbReference type="NCBI Taxonomy" id="1303443"/>
    <lineage>
        <taxon>Eukaryota</taxon>
        <taxon>Fungi</taxon>
        <taxon>Dikarya</taxon>
        <taxon>Ascomycota</taxon>
        <taxon>Pezizomycotina</taxon>
        <taxon>Dothideomycetes</taxon>
        <taxon>Pleosporomycetidae</taxon>
        <taxon>Pleosporales</taxon>
        <taxon>Massarineae</taxon>
        <taxon>Periconiaceae</taxon>
        <taxon>Periconia</taxon>
    </lineage>
</organism>
<feature type="compositionally biased region" description="Low complexity" evidence="1">
    <location>
        <begin position="525"/>
        <end position="547"/>
    </location>
</feature>
<dbReference type="Gene3D" id="2.30.29.30">
    <property type="entry name" value="Pleckstrin-homology domain (PH domain)/Phosphotyrosine-binding domain (PTB)"/>
    <property type="match status" value="1"/>
</dbReference>
<reference evidence="3" key="1">
    <citation type="submission" date="2023-01" db="EMBL/GenBank/DDBJ databases">
        <authorList>
            <person name="Van Ghelder C."/>
            <person name="Rancurel C."/>
        </authorList>
    </citation>
    <scope>NUCLEOTIDE SEQUENCE</scope>
    <source>
        <strain evidence="3">CNCM I-4278</strain>
    </source>
</reference>
<accession>A0A9W4U303</accession>
<feature type="domain" description="PH" evidence="2">
    <location>
        <begin position="75"/>
        <end position="203"/>
    </location>
</feature>
<evidence type="ECO:0000259" key="2">
    <source>
        <dbReference type="PROSITE" id="PS50003"/>
    </source>
</evidence>
<feature type="region of interest" description="Disordered" evidence="1">
    <location>
        <begin position="1"/>
        <end position="72"/>
    </location>
</feature>
<dbReference type="InterPro" id="IPR039483">
    <property type="entry name" value="Meu6_PH_dom"/>
</dbReference>
<dbReference type="SUPFAM" id="SSF50729">
    <property type="entry name" value="PH domain-like"/>
    <property type="match status" value="1"/>
</dbReference>
<dbReference type="InterPro" id="IPR011993">
    <property type="entry name" value="PH-like_dom_sf"/>
</dbReference>